<organism evidence="17 18">
    <name type="scientific">Ciona savignyi</name>
    <name type="common">Pacific transparent sea squirt</name>
    <dbReference type="NCBI Taxonomy" id="51511"/>
    <lineage>
        <taxon>Eukaryota</taxon>
        <taxon>Metazoa</taxon>
        <taxon>Chordata</taxon>
        <taxon>Tunicata</taxon>
        <taxon>Ascidiacea</taxon>
        <taxon>Phlebobranchia</taxon>
        <taxon>Cionidae</taxon>
        <taxon>Ciona</taxon>
    </lineage>
</organism>
<dbReference type="HOGENOM" id="CLU_1478262_0_0_1"/>
<dbReference type="GeneTree" id="ENSGT00390000014590"/>
<evidence type="ECO:0000256" key="4">
    <source>
        <dbReference type="ARBA" id="ARBA00017534"/>
    </source>
</evidence>
<dbReference type="PANTHER" id="PTHR13269">
    <property type="entry name" value="NUCLEOPORIN NDC1"/>
    <property type="match status" value="1"/>
</dbReference>
<keyword evidence="18" id="KW-1185">Reference proteome</keyword>
<evidence type="ECO:0000256" key="16">
    <source>
        <dbReference type="SAM" id="Phobius"/>
    </source>
</evidence>
<dbReference type="Pfam" id="PF09531">
    <property type="entry name" value="Ndc1_Nup"/>
    <property type="match status" value="1"/>
</dbReference>
<feature type="transmembrane region" description="Helical" evidence="16">
    <location>
        <begin position="6"/>
        <end position="24"/>
    </location>
</feature>
<keyword evidence="11" id="KW-0906">Nuclear pore complex</keyword>
<proteinExistence type="inferred from homology"/>
<dbReference type="AlphaFoldDB" id="H2YNX7"/>
<feature type="transmembrane region" description="Helical" evidence="16">
    <location>
        <begin position="64"/>
        <end position="83"/>
    </location>
</feature>
<dbReference type="InParanoid" id="H2YNX7"/>
<keyword evidence="6 16" id="KW-0812">Transmembrane</keyword>
<protein>
    <recommendedName>
        <fullName evidence="4">Nucleoporin NDC1</fullName>
    </recommendedName>
    <alternativeName>
        <fullName evidence="15">Transmembrane protein 48</fullName>
    </alternativeName>
</protein>
<evidence type="ECO:0000256" key="2">
    <source>
        <dbReference type="ARBA" id="ARBA00004567"/>
    </source>
</evidence>
<evidence type="ECO:0000313" key="17">
    <source>
        <dbReference type="Ensembl" id="ENSCSAVP00000007035.1"/>
    </source>
</evidence>
<comment type="function">
    <text evidence="14">Component of the nuclear pore complex (NPC), which plays a key role in de novo assembly and insertion of NPC in the nuclear envelope. Required for NPC and nuclear envelope assembly, possibly by forming a link between the nuclear envelope membrane and soluble nucleoporins, thereby anchoring the NPC in the membrane.</text>
</comment>
<evidence type="ECO:0000256" key="8">
    <source>
        <dbReference type="ARBA" id="ARBA00022927"/>
    </source>
</evidence>
<reference evidence="17" key="2">
    <citation type="submission" date="2025-08" db="UniProtKB">
        <authorList>
            <consortium name="Ensembl"/>
        </authorList>
    </citation>
    <scope>IDENTIFICATION</scope>
</reference>
<dbReference type="Ensembl" id="ENSCSAVT00000007125.1">
    <property type="protein sequence ID" value="ENSCSAVP00000007035.1"/>
    <property type="gene ID" value="ENSCSAVG00000004206.1"/>
</dbReference>
<dbReference type="Proteomes" id="UP000007875">
    <property type="component" value="Unassembled WGS sequence"/>
</dbReference>
<keyword evidence="12 16" id="KW-0472">Membrane</keyword>
<reference evidence="17" key="3">
    <citation type="submission" date="2025-09" db="UniProtKB">
        <authorList>
            <consortium name="Ensembl"/>
        </authorList>
    </citation>
    <scope>IDENTIFICATION</scope>
</reference>
<evidence type="ECO:0000256" key="13">
    <source>
        <dbReference type="ARBA" id="ARBA00023242"/>
    </source>
</evidence>
<evidence type="ECO:0000256" key="11">
    <source>
        <dbReference type="ARBA" id="ARBA00023132"/>
    </source>
</evidence>
<dbReference type="GO" id="GO:0030674">
    <property type="term" value="F:protein-macromolecule adaptor activity"/>
    <property type="evidence" value="ECO:0007669"/>
    <property type="project" value="TreeGrafter"/>
</dbReference>
<dbReference type="InterPro" id="IPR019049">
    <property type="entry name" value="Nucleoporin_prot_Ndc1/Nup"/>
</dbReference>
<keyword evidence="10" id="KW-0811">Translocation</keyword>
<dbReference type="PANTHER" id="PTHR13269:SF6">
    <property type="entry name" value="NUCLEOPORIN NDC1"/>
    <property type="match status" value="1"/>
</dbReference>
<evidence type="ECO:0000256" key="3">
    <source>
        <dbReference type="ARBA" id="ARBA00005760"/>
    </source>
</evidence>
<evidence type="ECO:0000256" key="7">
    <source>
        <dbReference type="ARBA" id="ARBA00022816"/>
    </source>
</evidence>
<keyword evidence="13" id="KW-0539">Nucleus</keyword>
<dbReference type="GO" id="GO:0051028">
    <property type="term" value="P:mRNA transport"/>
    <property type="evidence" value="ECO:0007669"/>
    <property type="project" value="UniProtKB-KW"/>
</dbReference>
<evidence type="ECO:0000256" key="5">
    <source>
        <dbReference type="ARBA" id="ARBA00022448"/>
    </source>
</evidence>
<dbReference type="GO" id="GO:0070762">
    <property type="term" value="C:nuclear pore transmembrane ring"/>
    <property type="evidence" value="ECO:0007669"/>
    <property type="project" value="TreeGrafter"/>
</dbReference>
<evidence type="ECO:0000256" key="1">
    <source>
        <dbReference type="ARBA" id="ARBA00004232"/>
    </source>
</evidence>
<evidence type="ECO:0000256" key="9">
    <source>
        <dbReference type="ARBA" id="ARBA00022989"/>
    </source>
</evidence>
<dbReference type="eggNOG" id="KOG4358">
    <property type="taxonomic scope" value="Eukaryota"/>
</dbReference>
<evidence type="ECO:0000256" key="12">
    <source>
        <dbReference type="ARBA" id="ARBA00023136"/>
    </source>
</evidence>
<dbReference type="GO" id="GO:0006999">
    <property type="term" value="P:nuclear pore organization"/>
    <property type="evidence" value="ECO:0007669"/>
    <property type="project" value="TreeGrafter"/>
</dbReference>
<evidence type="ECO:0000256" key="15">
    <source>
        <dbReference type="ARBA" id="ARBA00031201"/>
    </source>
</evidence>
<keyword evidence="7" id="KW-0509">mRNA transport</keyword>
<feature type="transmembrane region" description="Helical" evidence="16">
    <location>
        <begin position="103"/>
        <end position="122"/>
    </location>
</feature>
<dbReference type="GO" id="GO:0015031">
    <property type="term" value="P:protein transport"/>
    <property type="evidence" value="ECO:0007669"/>
    <property type="project" value="UniProtKB-KW"/>
</dbReference>
<comment type="similarity">
    <text evidence="3">Belongs to the NDC1 family.</text>
</comment>
<keyword evidence="5" id="KW-0813">Transport</keyword>
<comment type="subcellular location">
    <subcellularLocation>
        <location evidence="1">Nucleus membrane</location>
        <topology evidence="1">Multi-pass membrane protein</topology>
    </subcellularLocation>
    <subcellularLocation>
        <location evidence="2">Nucleus</location>
        <location evidence="2">Nuclear pore complex</location>
    </subcellularLocation>
</comment>
<evidence type="ECO:0000313" key="18">
    <source>
        <dbReference type="Proteomes" id="UP000007875"/>
    </source>
</evidence>
<evidence type="ECO:0000256" key="14">
    <source>
        <dbReference type="ARBA" id="ARBA00025441"/>
    </source>
</evidence>
<name>H2YNX7_CIOSA</name>
<dbReference type="STRING" id="51511.ENSCSAVP00000007035"/>
<dbReference type="GO" id="GO:0031965">
    <property type="term" value="C:nuclear membrane"/>
    <property type="evidence" value="ECO:0007669"/>
    <property type="project" value="UniProtKB-SubCell"/>
</dbReference>
<keyword evidence="8" id="KW-0653">Protein transport</keyword>
<evidence type="ECO:0000256" key="10">
    <source>
        <dbReference type="ARBA" id="ARBA00023010"/>
    </source>
</evidence>
<sequence length="183" mass="20811">MCLNEWCHILILFGAVVGGVNYISKSNNQLYCLKFPTVHQARFLSIKCNLSQIVMQSCKLSARILQYFLVFYYIVGFVTRGFVAELLRANESEGDVMSIFNVMEILMLGWTLWLSGSILLLLHNISWHLFNVYVTKMYPFPVDSIFPEDKVILLTSNLGSNQPILVQHLAFQYLSDVASSSAN</sequence>
<reference evidence="18" key="1">
    <citation type="submission" date="2003-08" db="EMBL/GenBank/DDBJ databases">
        <authorList>
            <person name="Birren B."/>
            <person name="Nusbaum C."/>
            <person name="Abebe A."/>
            <person name="Abouelleil A."/>
            <person name="Adekoya E."/>
            <person name="Ait-zahra M."/>
            <person name="Allen N."/>
            <person name="Allen T."/>
            <person name="An P."/>
            <person name="Anderson M."/>
            <person name="Anderson S."/>
            <person name="Arachchi H."/>
            <person name="Armbruster J."/>
            <person name="Bachantsang P."/>
            <person name="Baldwin J."/>
            <person name="Barry A."/>
            <person name="Bayul T."/>
            <person name="Blitshsteyn B."/>
            <person name="Bloom T."/>
            <person name="Blye J."/>
            <person name="Boguslavskiy L."/>
            <person name="Borowsky M."/>
            <person name="Boukhgalter B."/>
            <person name="Brunache A."/>
            <person name="Butler J."/>
            <person name="Calixte N."/>
            <person name="Calvo S."/>
            <person name="Camarata J."/>
            <person name="Campo K."/>
            <person name="Chang J."/>
            <person name="Cheshatsang Y."/>
            <person name="Citroen M."/>
            <person name="Collymore A."/>
            <person name="Considine T."/>
            <person name="Cook A."/>
            <person name="Cooke P."/>
            <person name="Corum B."/>
            <person name="Cuomo C."/>
            <person name="David R."/>
            <person name="Dawoe T."/>
            <person name="Degray S."/>
            <person name="Dodge S."/>
            <person name="Dooley K."/>
            <person name="Dorje P."/>
            <person name="Dorjee K."/>
            <person name="Dorris L."/>
            <person name="Duffey N."/>
            <person name="Dupes A."/>
            <person name="Elkins T."/>
            <person name="Engels R."/>
            <person name="Erickson J."/>
            <person name="Farina A."/>
            <person name="Faro S."/>
            <person name="Ferreira P."/>
            <person name="Fischer H."/>
            <person name="Fitzgerald M."/>
            <person name="Foley K."/>
            <person name="Gage D."/>
            <person name="Galagan J."/>
            <person name="Gearin G."/>
            <person name="Gnerre S."/>
            <person name="Gnirke A."/>
            <person name="Goyette A."/>
            <person name="Graham J."/>
            <person name="Grandbois E."/>
            <person name="Gyaltsen K."/>
            <person name="Hafez N."/>
            <person name="Hagopian D."/>
            <person name="Hagos B."/>
            <person name="Hall J."/>
            <person name="Hatcher B."/>
            <person name="Heller A."/>
            <person name="Higgins H."/>
            <person name="Honan T."/>
            <person name="Horn A."/>
            <person name="Houde N."/>
            <person name="Hughes L."/>
            <person name="Hulme W."/>
            <person name="Husby E."/>
            <person name="Iliev I."/>
            <person name="Jaffe D."/>
            <person name="Jones C."/>
            <person name="Kamal M."/>
            <person name="Kamat A."/>
            <person name="Kamvysselis M."/>
            <person name="Karlsson E."/>
            <person name="Kells C."/>
            <person name="Kieu A."/>
            <person name="Kisner P."/>
            <person name="Kodira C."/>
            <person name="Kulbokas E."/>
            <person name="Labutti K."/>
            <person name="Lama D."/>
            <person name="Landers T."/>
            <person name="Leger J."/>
            <person name="Levine S."/>
            <person name="Lewis D."/>
            <person name="Lewis T."/>
            <person name="Lindblad-toh K."/>
            <person name="Liu X."/>
            <person name="Lokyitsang T."/>
            <person name="Lokyitsang Y."/>
            <person name="Lucien O."/>
            <person name="Lui A."/>
            <person name="Ma L.J."/>
            <person name="Mabbitt R."/>
            <person name="Macdonald J."/>
            <person name="Maclean C."/>
            <person name="Major J."/>
            <person name="Manning J."/>
            <person name="Marabella R."/>
            <person name="Maru K."/>
            <person name="Matthews C."/>
            <person name="Mauceli E."/>
            <person name="Mccarthy M."/>
            <person name="Mcdonough S."/>
            <person name="Mcghee T."/>
            <person name="Meldrim J."/>
            <person name="Meneus L."/>
            <person name="Mesirov J."/>
            <person name="Mihalev A."/>
            <person name="Mihova T."/>
            <person name="Mikkelsen T."/>
            <person name="Mlenga V."/>
            <person name="Moru K."/>
            <person name="Mozes J."/>
            <person name="Mulrain L."/>
            <person name="Munson G."/>
            <person name="Naylor J."/>
            <person name="Newes C."/>
            <person name="Nguyen C."/>
            <person name="Nguyen N."/>
            <person name="Nguyen T."/>
            <person name="Nicol R."/>
            <person name="Nielsen C."/>
            <person name="Nizzari M."/>
            <person name="Norbu C."/>
            <person name="Norbu N."/>
            <person name="O'donnell P."/>
            <person name="Okoawo O."/>
            <person name="O'leary S."/>
            <person name="Omotosho B."/>
            <person name="O'neill K."/>
            <person name="Osman S."/>
            <person name="Parker S."/>
            <person name="Perrin D."/>
            <person name="Phunkhang P."/>
            <person name="Piqani B."/>
            <person name="Purcell S."/>
            <person name="Rachupka T."/>
            <person name="Ramasamy U."/>
            <person name="Rameau R."/>
            <person name="Ray V."/>
            <person name="Raymond C."/>
            <person name="Retta R."/>
            <person name="Richardson S."/>
            <person name="Rise C."/>
            <person name="Rodriguez J."/>
            <person name="Rogers J."/>
            <person name="Rogov P."/>
            <person name="Rutman M."/>
            <person name="Schupbach R."/>
            <person name="Seaman C."/>
            <person name="Settipalli S."/>
            <person name="Sharpe T."/>
            <person name="Sheridan J."/>
            <person name="Sherpa N."/>
            <person name="Shi J."/>
            <person name="Smirnov S."/>
            <person name="Smith C."/>
            <person name="Sougnez C."/>
            <person name="Spencer B."/>
            <person name="Stalker J."/>
            <person name="Stange-thomann N."/>
            <person name="Stavropoulos S."/>
            <person name="Stetson K."/>
            <person name="Stone C."/>
            <person name="Stone S."/>
            <person name="Stubbs M."/>
            <person name="Talamas J."/>
            <person name="Tchuinga P."/>
            <person name="Tenzing P."/>
            <person name="Tesfaye S."/>
            <person name="Theodore J."/>
            <person name="Thoulutsang Y."/>
            <person name="Topham K."/>
            <person name="Towey S."/>
            <person name="Tsamla T."/>
            <person name="Tsomo N."/>
            <person name="Vallee D."/>
            <person name="Vassiliev H."/>
            <person name="Venkataraman V."/>
            <person name="Vinson J."/>
            <person name="Vo A."/>
            <person name="Wade C."/>
            <person name="Wang S."/>
            <person name="Wangchuk T."/>
            <person name="Wangdi T."/>
            <person name="Whittaker C."/>
            <person name="Wilkinson J."/>
            <person name="Wu Y."/>
            <person name="Wyman D."/>
            <person name="Yadav S."/>
            <person name="Yang S."/>
            <person name="Yang X."/>
            <person name="Yeager S."/>
            <person name="Yee E."/>
            <person name="Young G."/>
            <person name="Zainoun J."/>
            <person name="Zembeck L."/>
            <person name="Zimmer A."/>
            <person name="Zody M."/>
            <person name="Lander E."/>
        </authorList>
    </citation>
    <scope>NUCLEOTIDE SEQUENCE [LARGE SCALE GENOMIC DNA]</scope>
</reference>
<keyword evidence="9 16" id="KW-1133">Transmembrane helix</keyword>
<accession>H2YNX7</accession>
<evidence type="ECO:0000256" key="6">
    <source>
        <dbReference type="ARBA" id="ARBA00022692"/>
    </source>
</evidence>